<keyword evidence="2 4" id="KW-0378">Hydrolase</keyword>
<dbReference type="GO" id="GO:0016787">
    <property type="term" value="F:hydrolase activity"/>
    <property type="evidence" value="ECO:0007669"/>
    <property type="project" value="UniProtKB-KW"/>
</dbReference>
<protein>
    <submittedName>
        <fullName evidence="4">HAD-IA family hydrolase</fullName>
    </submittedName>
</protein>
<comment type="cofactor">
    <cofactor evidence="1">
        <name>Mg(2+)</name>
        <dbReference type="ChEBI" id="CHEBI:18420"/>
    </cofactor>
</comment>
<dbReference type="EMBL" id="WSES01000011">
    <property type="protein sequence ID" value="MVW64108.1"/>
    <property type="molecule type" value="Genomic_DNA"/>
</dbReference>
<dbReference type="RefSeq" id="WP_160410651.1">
    <property type="nucleotide sequence ID" value="NZ_WSES01000011.1"/>
</dbReference>
<evidence type="ECO:0000313" key="5">
    <source>
        <dbReference type="Proteomes" id="UP000443353"/>
    </source>
</evidence>
<keyword evidence="5" id="KW-1185">Reference proteome</keyword>
<sequence>MNTRRAWPKAILFDLDDTLWPIAPVILQAEEKLFAWLREHAPRVAERFTIDTLRQARLELLARKPEFQLDLGKLRHAGLVDAFQQAGEDAAKVEHAMAQFFAARNAVIPYDDVLPGLLKLKNRVLIGSISNGNADLRTIGLSHHFKVSVAASAFGVAKPDAAIFLAACEELGVAPEDAVYVGDDVLLDVRGAQRAGLRAVWMNRTGSTKHMEHEVVPDAIVSDFDELLDWLTREHGQQRG</sequence>
<dbReference type="Gene3D" id="1.20.120.1600">
    <property type="match status" value="1"/>
</dbReference>
<dbReference type="Pfam" id="PF00702">
    <property type="entry name" value="Hydrolase"/>
    <property type="match status" value="1"/>
</dbReference>
<evidence type="ECO:0000256" key="2">
    <source>
        <dbReference type="ARBA" id="ARBA00022801"/>
    </source>
</evidence>
<reference evidence="4 5" key="1">
    <citation type="submission" date="2019-12" db="EMBL/GenBank/DDBJ databases">
        <authorList>
            <person name="Li C."/>
            <person name="Zhao J."/>
        </authorList>
    </citation>
    <scope>NUCLEOTIDE SEQUENCE [LARGE SCALE GENOMIC DNA]</scope>
    <source>
        <strain evidence="4 5">NEAU-DD11</strain>
    </source>
</reference>
<dbReference type="InterPro" id="IPR051400">
    <property type="entry name" value="HAD-like_hydrolase"/>
</dbReference>
<accession>A0A7X3G5U3</accession>
<dbReference type="Gene3D" id="3.40.50.1000">
    <property type="entry name" value="HAD superfamily/HAD-like"/>
    <property type="match status" value="1"/>
</dbReference>
<gene>
    <name evidence="4" type="ORF">GPY61_29680</name>
</gene>
<dbReference type="SUPFAM" id="SSF56784">
    <property type="entry name" value="HAD-like"/>
    <property type="match status" value="1"/>
</dbReference>
<evidence type="ECO:0000313" key="4">
    <source>
        <dbReference type="EMBL" id="MVW64108.1"/>
    </source>
</evidence>
<dbReference type="PANTHER" id="PTHR46470:SF4">
    <property type="entry name" value="5-AMINO-6-(5-PHOSPHO-D-RIBITYLAMINO)URACIL PHOSPHATASE YIGB"/>
    <property type="match status" value="1"/>
</dbReference>
<dbReference type="InterPro" id="IPR036412">
    <property type="entry name" value="HAD-like_sf"/>
</dbReference>
<dbReference type="PANTHER" id="PTHR46470">
    <property type="entry name" value="N-ACYLNEURAMINATE-9-PHOSPHATASE"/>
    <property type="match status" value="1"/>
</dbReference>
<dbReference type="GO" id="GO:0009231">
    <property type="term" value="P:riboflavin biosynthetic process"/>
    <property type="evidence" value="ECO:0007669"/>
    <property type="project" value="TreeGrafter"/>
</dbReference>
<name>A0A7X3G5U3_9BURK</name>
<dbReference type="AlphaFoldDB" id="A0A7X3G5U3"/>
<dbReference type="InterPro" id="IPR006439">
    <property type="entry name" value="HAD-SF_hydro_IA"/>
</dbReference>
<dbReference type="NCBIfam" id="TIGR01549">
    <property type="entry name" value="HAD-SF-IA-v1"/>
    <property type="match status" value="1"/>
</dbReference>
<keyword evidence="3" id="KW-0460">Magnesium</keyword>
<dbReference type="SFLD" id="SFLDG01129">
    <property type="entry name" value="C1.5:_HAD__Beta-PGM__Phosphata"/>
    <property type="match status" value="1"/>
</dbReference>
<comment type="caution">
    <text evidence="4">The sequence shown here is derived from an EMBL/GenBank/DDBJ whole genome shotgun (WGS) entry which is preliminary data.</text>
</comment>
<dbReference type="InterPro" id="IPR023214">
    <property type="entry name" value="HAD_sf"/>
</dbReference>
<organism evidence="4 5">
    <name type="scientific">Massilia cellulosiltytica</name>
    <dbReference type="NCBI Taxonomy" id="2683234"/>
    <lineage>
        <taxon>Bacteria</taxon>
        <taxon>Pseudomonadati</taxon>
        <taxon>Pseudomonadota</taxon>
        <taxon>Betaproteobacteria</taxon>
        <taxon>Burkholderiales</taxon>
        <taxon>Oxalobacteraceae</taxon>
        <taxon>Telluria group</taxon>
        <taxon>Massilia</taxon>
    </lineage>
</organism>
<evidence type="ECO:0000256" key="3">
    <source>
        <dbReference type="ARBA" id="ARBA00022842"/>
    </source>
</evidence>
<dbReference type="Proteomes" id="UP000443353">
    <property type="component" value="Unassembled WGS sequence"/>
</dbReference>
<proteinExistence type="predicted"/>
<dbReference type="NCBIfam" id="TIGR01509">
    <property type="entry name" value="HAD-SF-IA-v3"/>
    <property type="match status" value="1"/>
</dbReference>
<dbReference type="SFLD" id="SFLDS00003">
    <property type="entry name" value="Haloacid_Dehalogenase"/>
    <property type="match status" value="1"/>
</dbReference>
<evidence type="ECO:0000256" key="1">
    <source>
        <dbReference type="ARBA" id="ARBA00001946"/>
    </source>
</evidence>